<keyword evidence="1" id="KW-1133">Transmembrane helix</keyword>
<dbReference type="STRING" id="189381.GCA_900166615_01274"/>
<reference evidence="3" key="1">
    <citation type="submission" date="2015-07" db="EMBL/GenBank/DDBJ databases">
        <title>Fjat-14235 jcm11544.</title>
        <authorList>
            <person name="Liu B."/>
            <person name="Wang J."/>
            <person name="Zhu Y."/>
            <person name="Liu G."/>
            <person name="Chen Q."/>
            <person name="Chen Z."/>
            <person name="Lan J."/>
            <person name="Che J."/>
            <person name="Ge C."/>
            <person name="Shi H."/>
            <person name="Pan Z."/>
            <person name="Liu X."/>
        </authorList>
    </citation>
    <scope>NUCLEOTIDE SEQUENCE [LARGE SCALE GENOMIC DNA]</scope>
    <source>
        <strain evidence="3">JCM 11544</strain>
    </source>
</reference>
<dbReference type="PATRIC" id="fig|189381.12.peg.2684"/>
<evidence type="ECO:0000313" key="2">
    <source>
        <dbReference type="EMBL" id="KON84950.1"/>
    </source>
</evidence>
<dbReference type="AlphaFoldDB" id="A0A0M0G529"/>
<name>A0A0M0G529_9BACI</name>
<evidence type="ECO:0000256" key="1">
    <source>
        <dbReference type="SAM" id="Phobius"/>
    </source>
</evidence>
<comment type="caution">
    <text evidence="2">The sequence shown here is derived from an EMBL/GenBank/DDBJ whole genome shotgun (WGS) entry which is preliminary data.</text>
</comment>
<keyword evidence="3" id="KW-1185">Reference proteome</keyword>
<feature type="transmembrane region" description="Helical" evidence="1">
    <location>
        <begin position="82"/>
        <end position="102"/>
    </location>
</feature>
<accession>A0A0M0G529</accession>
<dbReference type="EMBL" id="LGUE01000004">
    <property type="protein sequence ID" value="KON84950.1"/>
    <property type="molecule type" value="Genomic_DNA"/>
</dbReference>
<sequence>MSYKAPLIRSCILLAAFYLIITESYFYALLLIIFSFIFQSRGSQGKKAAHYRVSDAAYRCSFLFILILLGVHLYIVELTLPAGLGMTVIFMLVSEIVFSLVFRAPDYS</sequence>
<gene>
    <name evidence="2" type="ORF">AF331_13190</name>
</gene>
<evidence type="ECO:0000313" key="3">
    <source>
        <dbReference type="Proteomes" id="UP000037405"/>
    </source>
</evidence>
<keyword evidence="1" id="KW-0812">Transmembrane</keyword>
<feature type="transmembrane region" description="Helical" evidence="1">
    <location>
        <begin position="56"/>
        <end position="76"/>
    </location>
</feature>
<dbReference type="Proteomes" id="UP000037405">
    <property type="component" value="Unassembled WGS sequence"/>
</dbReference>
<organism evidence="2 3">
    <name type="scientific">Rossellomorea marisflavi</name>
    <dbReference type="NCBI Taxonomy" id="189381"/>
    <lineage>
        <taxon>Bacteria</taxon>
        <taxon>Bacillati</taxon>
        <taxon>Bacillota</taxon>
        <taxon>Bacilli</taxon>
        <taxon>Bacillales</taxon>
        <taxon>Bacillaceae</taxon>
        <taxon>Rossellomorea</taxon>
    </lineage>
</organism>
<protein>
    <submittedName>
        <fullName evidence="2">Uncharacterized protein</fullName>
    </submittedName>
</protein>
<keyword evidence="1" id="KW-0472">Membrane</keyword>
<dbReference type="RefSeq" id="WP_053428555.1">
    <property type="nucleotide sequence ID" value="NZ_LGUE01000004.1"/>
</dbReference>
<dbReference type="OrthoDB" id="9885964at2"/>
<proteinExistence type="predicted"/>
<feature type="transmembrane region" description="Helical" evidence="1">
    <location>
        <begin position="12"/>
        <end position="36"/>
    </location>
</feature>